<dbReference type="Pfam" id="PF04892">
    <property type="entry name" value="VanZ"/>
    <property type="match status" value="1"/>
</dbReference>
<feature type="transmembrane region" description="Helical" evidence="1">
    <location>
        <begin position="43"/>
        <end position="66"/>
    </location>
</feature>
<feature type="transmembrane region" description="Helical" evidence="1">
    <location>
        <begin position="151"/>
        <end position="168"/>
    </location>
</feature>
<keyword evidence="1" id="KW-1133">Transmembrane helix</keyword>
<evidence type="ECO:0000259" key="2">
    <source>
        <dbReference type="Pfam" id="PF04892"/>
    </source>
</evidence>
<evidence type="ECO:0000313" key="3">
    <source>
        <dbReference type="EMBL" id="TCT13974.1"/>
    </source>
</evidence>
<feature type="transmembrane region" description="Helical" evidence="1">
    <location>
        <begin position="86"/>
        <end position="112"/>
    </location>
</feature>
<dbReference type="PANTHER" id="PTHR36834">
    <property type="entry name" value="MEMBRANE PROTEIN-RELATED"/>
    <property type="match status" value="1"/>
</dbReference>
<feature type="domain" description="VanZ-like" evidence="2">
    <location>
        <begin position="44"/>
        <end position="168"/>
    </location>
</feature>
<dbReference type="AlphaFoldDB" id="A0A4R3MJQ9"/>
<accession>A0A4R3MJQ9</accession>
<proteinExistence type="predicted"/>
<dbReference type="EMBL" id="SMAL01000007">
    <property type="protein sequence ID" value="TCT13974.1"/>
    <property type="molecule type" value="Genomic_DNA"/>
</dbReference>
<organism evidence="3 4">
    <name type="scientific">Natranaerovirga pectinivora</name>
    <dbReference type="NCBI Taxonomy" id="682400"/>
    <lineage>
        <taxon>Bacteria</taxon>
        <taxon>Bacillati</taxon>
        <taxon>Bacillota</taxon>
        <taxon>Clostridia</taxon>
        <taxon>Lachnospirales</taxon>
        <taxon>Natranaerovirgaceae</taxon>
        <taxon>Natranaerovirga</taxon>
    </lineage>
</organism>
<dbReference type="InterPro" id="IPR053150">
    <property type="entry name" value="Teicoplanin_resist-assoc"/>
</dbReference>
<sequence length="184" mass="22065">MIRINFILCLFIIIPIWLISRRKRFVQRRKRFNPYREFLVNILFIYFLWVAYLTLSPFYFTIPILGGRNFYFDTKLFYNLRHMARGYLRLQLLYSVGNIAMFIPFGILIPLIYKKARRFYIIVFLSFMFSLTIELTQVLFTVFRSGTVDDLFFNTLGGVIGYIGYIIIKKLSKRIKVLGKFLIP</sequence>
<keyword evidence="4" id="KW-1185">Reference proteome</keyword>
<keyword evidence="1" id="KW-0472">Membrane</keyword>
<reference evidence="3 4" key="1">
    <citation type="submission" date="2019-03" db="EMBL/GenBank/DDBJ databases">
        <title>Genomic Encyclopedia of Type Strains, Phase IV (KMG-IV): sequencing the most valuable type-strain genomes for metagenomic binning, comparative biology and taxonomic classification.</title>
        <authorList>
            <person name="Goeker M."/>
        </authorList>
    </citation>
    <scope>NUCLEOTIDE SEQUENCE [LARGE SCALE GENOMIC DNA]</scope>
    <source>
        <strain evidence="3 4">DSM 24629</strain>
    </source>
</reference>
<name>A0A4R3MJQ9_9FIRM</name>
<dbReference type="RefSeq" id="WP_132252818.1">
    <property type="nucleotide sequence ID" value="NZ_SMAL01000007.1"/>
</dbReference>
<dbReference type="OrthoDB" id="9805025at2"/>
<protein>
    <submittedName>
        <fullName evidence="3">Glycopeptide antibiotics resistance protein</fullName>
    </submittedName>
</protein>
<evidence type="ECO:0000256" key="1">
    <source>
        <dbReference type="SAM" id="Phobius"/>
    </source>
</evidence>
<gene>
    <name evidence="3" type="ORF">EDC18_10743</name>
</gene>
<dbReference type="Proteomes" id="UP000294902">
    <property type="component" value="Unassembled WGS sequence"/>
</dbReference>
<dbReference type="InterPro" id="IPR006976">
    <property type="entry name" value="VanZ-like"/>
</dbReference>
<evidence type="ECO:0000313" key="4">
    <source>
        <dbReference type="Proteomes" id="UP000294902"/>
    </source>
</evidence>
<feature type="transmembrane region" description="Helical" evidence="1">
    <location>
        <begin position="119"/>
        <end position="139"/>
    </location>
</feature>
<comment type="caution">
    <text evidence="3">The sequence shown here is derived from an EMBL/GenBank/DDBJ whole genome shotgun (WGS) entry which is preliminary data.</text>
</comment>
<keyword evidence="1" id="KW-0812">Transmembrane</keyword>
<feature type="transmembrane region" description="Helical" evidence="1">
    <location>
        <begin position="6"/>
        <end position="22"/>
    </location>
</feature>
<dbReference type="PANTHER" id="PTHR36834:SF1">
    <property type="entry name" value="INTEGRAL MEMBRANE PROTEIN"/>
    <property type="match status" value="1"/>
</dbReference>